<accession>A0A2P8G7W0</accession>
<comment type="caution">
    <text evidence="1">The sequence shown here is derived from an EMBL/GenBank/DDBJ whole genome shotgun (WGS) entry which is preliminary data.</text>
</comment>
<sequence length="432" mass="50049">MTIVNVDPLLAEELFQHIWQFRLFSQSGLTTLEGEPLHIEYPGQHNRHAGPDFTAGRIRIGETLWVGNVELHLKTSDWFRHGHQYNLQYRNVILHVVFEHDMPGETTNGIPILELQPAVPKLLLQRYESLRQSAAFVPCAAQITDVPSLIWTCWKDRLLVERLDQKADLLKAWLLQTQYDWEEVCFRAMARATGMPVNAEVFLQLAQSLPYKLLLRHQHDLFRLEALLFGQAGMLDDIATDLYMKSLQREYTYLRHKYRLTPLAAQHWKWLRMRPASFPSMKIAFLAALLHKIPHLFSRMLGASNAAMLEKMLEVRLPDYWLTHYRFGKPVVRTQMPGTRAIHNILINTVLPLLYLYGREKGDSRYQEKAIAFMRQLPAEENHVMTGWNALNIKADSAGESQALLQLKQYYCDEKHCLKCAVGARLLRSDIA</sequence>
<gene>
    <name evidence="1" type="ORF">CLV42_106281</name>
</gene>
<dbReference type="Pfam" id="PF11013">
    <property type="entry name" value="DUF2851"/>
    <property type="match status" value="1"/>
</dbReference>
<dbReference type="Proteomes" id="UP000240978">
    <property type="component" value="Unassembled WGS sequence"/>
</dbReference>
<organism evidence="1 2">
    <name type="scientific">Chitinophaga ginsengisoli</name>
    <dbReference type="NCBI Taxonomy" id="363837"/>
    <lineage>
        <taxon>Bacteria</taxon>
        <taxon>Pseudomonadati</taxon>
        <taxon>Bacteroidota</taxon>
        <taxon>Chitinophagia</taxon>
        <taxon>Chitinophagales</taxon>
        <taxon>Chitinophagaceae</taxon>
        <taxon>Chitinophaga</taxon>
    </lineage>
</organism>
<name>A0A2P8G7W0_9BACT</name>
<evidence type="ECO:0000313" key="1">
    <source>
        <dbReference type="EMBL" id="PSL29945.1"/>
    </source>
</evidence>
<dbReference type="EMBL" id="PYGK01000006">
    <property type="protein sequence ID" value="PSL29945.1"/>
    <property type="molecule type" value="Genomic_DNA"/>
</dbReference>
<dbReference type="RefSeq" id="WP_106603145.1">
    <property type="nucleotide sequence ID" value="NZ_PYGK01000006.1"/>
</dbReference>
<dbReference type="OrthoDB" id="1005072at2"/>
<dbReference type="AlphaFoldDB" id="A0A2P8G7W0"/>
<dbReference type="InterPro" id="IPR021272">
    <property type="entry name" value="DUF2851"/>
</dbReference>
<protein>
    <submittedName>
        <fullName evidence="1">Uncharacterized protein DUF2851</fullName>
    </submittedName>
</protein>
<proteinExistence type="predicted"/>
<evidence type="ECO:0000313" key="2">
    <source>
        <dbReference type="Proteomes" id="UP000240978"/>
    </source>
</evidence>
<keyword evidence="2" id="KW-1185">Reference proteome</keyword>
<reference evidence="1 2" key="1">
    <citation type="submission" date="2018-03" db="EMBL/GenBank/DDBJ databases">
        <title>Genomic Encyclopedia of Archaeal and Bacterial Type Strains, Phase II (KMG-II): from individual species to whole genera.</title>
        <authorList>
            <person name="Goeker M."/>
        </authorList>
    </citation>
    <scope>NUCLEOTIDE SEQUENCE [LARGE SCALE GENOMIC DNA]</scope>
    <source>
        <strain evidence="1 2">DSM 18107</strain>
    </source>
</reference>